<proteinExistence type="predicted"/>
<keyword evidence="3" id="KW-1185">Reference proteome</keyword>
<gene>
    <name evidence="4" type="primary">LOC127739765</name>
</gene>
<reference evidence="4" key="2">
    <citation type="submission" date="2025-08" db="UniProtKB">
        <authorList>
            <consortium name="RefSeq"/>
        </authorList>
    </citation>
    <scope>IDENTIFICATION</scope>
    <source>
        <tissue evidence="4">Whole plant</tissue>
    </source>
</reference>
<dbReference type="KEGG" id="adu:127739765"/>
<feature type="coiled-coil region" evidence="1">
    <location>
        <begin position="178"/>
        <end position="208"/>
    </location>
</feature>
<name>A0A9C6WEW4_ARADU</name>
<organism evidence="3 4">
    <name type="scientific">Arachis duranensis</name>
    <name type="common">Wild peanut</name>
    <dbReference type="NCBI Taxonomy" id="130453"/>
    <lineage>
        <taxon>Eukaryota</taxon>
        <taxon>Viridiplantae</taxon>
        <taxon>Streptophyta</taxon>
        <taxon>Embryophyta</taxon>
        <taxon>Tracheophyta</taxon>
        <taxon>Spermatophyta</taxon>
        <taxon>Magnoliopsida</taxon>
        <taxon>eudicotyledons</taxon>
        <taxon>Gunneridae</taxon>
        <taxon>Pentapetalae</taxon>
        <taxon>rosids</taxon>
        <taxon>fabids</taxon>
        <taxon>Fabales</taxon>
        <taxon>Fabaceae</taxon>
        <taxon>Papilionoideae</taxon>
        <taxon>50 kb inversion clade</taxon>
        <taxon>dalbergioids sensu lato</taxon>
        <taxon>Dalbergieae</taxon>
        <taxon>Pterocarpus clade</taxon>
        <taxon>Arachis</taxon>
    </lineage>
</organism>
<dbReference type="Proteomes" id="UP000515211">
    <property type="component" value="Chromosome 6"/>
</dbReference>
<keyword evidence="1" id="KW-0175">Coiled coil</keyword>
<feature type="compositionally biased region" description="Acidic residues" evidence="2">
    <location>
        <begin position="128"/>
        <end position="141"/>
    </location>
</feature>
<evidence type="ECO:0000256" key="2">
    <source>
        <dbReference type="SAM" id="MobiDB-lite"/>
    </source>
</evidence>
<protein>
    <submittedName>
        <fullName evidence="4">Uncharacterized protein LOC127739765</fullName>
    </submittedName>
</protein>
<feature type="compositionally biased region" description="Basic and acidic residues" evidence="2">
    <location>
        <begin position="142"/>
        <end position="151"/>
    </location>
</feature>
<dbReference type="AlphaFoldDB" id="A0A9C6WEW4"/>
<evidence type="ECO:0000256" key="1">
    <source>
        <dbReference type="SAM" id="Coils"/>
    </source>
</evidence>
<dbReference type="RefSeq" id="XP_052107236.1">
    <property type="nucleotide sequence ID" value="XM_052251276.1"/>
</dbReference>
<dbReference type="GeneID" id="127739765"/>
<feature type="region of interest" description="Disordered" evidence="2">
    <location>
        <begin position="118"/>
        <end position="151"/>
    </location>
</feature>
<evidence type="ECO:0000313" key="3">
    <source>
        <dbReference type="Proteomes" id="UP000515211"/>
    </source>
</evidence>
<accession>A0A9C6WEW4</accession>
<sequence length="257" mass="28574">MGNRADEADLGAVWKSVASGEGDNIRAKLDGVEGKEEREASYAPGEQNLAGKEIGRGAENCSNNIVEKNIPPSVVNEIHTSLNESGKHHVSICLMRGDAVQDSDLDDENTMVQEIGLDDEGAVRNLEDSEDSEQDADDETNQDEHGGSWDKDMAENRAAWDLTVKSGSILYDEDKDIMAILQAQNEVLTQKRRQAKQKEKARSAHTREEKLAVWKELSFLLEICQLPLCYMGVFNEVVQLEERKGASVLTTLSNWWI</sequence>
<reference evidence="3" key="1">
    <citation type="journal article" date="2016" name="Nat. Genet.">
        <title>The genome sequences of Arachis duranensis and Arachis ipaensis, the diploid ancestors of cultivated peanut.</title>
        <authorList>
            <person name="Bertioli D.J."/>
            <person name="Cannon S.B."/>
            <person name="Froenicke L."/>
            <person name="Huang G."/>
            <person name="Farmer A.D."/>
            <person name="Cannon E.K."/>
            <person name="Liu X."/>
            <person name="Gao D."/>
            <person name="Clevenger J."/>
            <person name="Dash S."/>
            <person name="Ren L."/>
            <person name="Moretzsohn M.C."/>
            <person name="Shirasawa K."/>
            <person name="Huang W."/>
            <person name="Vidigal B."/>
            <person name="Abernathy B."/>
            <person name="Chu Y."/>
            <person name="Niederhuth C.E."/>
            <person name="Umale P."/>
            <person name="Araujo A.C."/>
            <person name="Kozik A."/>
            <person name="Kim K.D."/>
            <person name="Burow M.D."/>
            <person name="Varshney R.K."/>
            <person name="Wang X."/>
            <person name="Zhang X."/>
            <person name="Barkley N."/>
            <person name="Guimaraes P.M."/>
            <person name="Isobe S."/>
            <person name="Guo B."/>
            <person name="Liao B."/>
            <person name="Stalker H.T."/>
            <person name="Schmitz R.J."/>
            <person name="Scheffler B.E."/>
            <person name="Leal-Bertioli S.C."/>
            <person name="Xun X."/>
            <person name="Jackson S.A."/>
            <person name="Michelmore R."/>
            <person name="Ozias-Akins P."/>
        </authorList>
    </citation>
    <scope>NUCLEOTIDE SEQUENCE [LARGE SCALE GENOMIC DNA]</scope>
    <source>
        <strain evidence="3">cv. V14167</strain>
    </source>
</reference>
<evidence type="ECO:0000313" key="4">
    <source>
        <dbReference type="RefSeq" id="XP_052107236.1"/>
    </source>
</evidence>